<keyword evidence="5" id="KW-1185">Reference proteome</keyword>
<dbReference type="EMBL" id="JABBYL010000040">
    <property type="protein sequence ID" value="NMO10382.1"/>
    <property type="molecule type" value="Genomic_DNA"/>
</dbReference>
<dbReference type="EMBL" id="CP017768">
    <property type="protein sequence ID" value="AUB60946.1"/>
    <property type="molecule type" value="Genomic_DNA"/>
</dbReference>
<dbReference type="Proteomes" id="UP000232806">
    <property type="component" value="Chromosome"/>
</dbReference>
<dbReference type="AlphaFoldDB" id="A0A2H4VSA2"/>
<accession>A0A2H4VAS9</accession>
<evidence type="ECO:0000313" key="3">
    <source>
        <dbReference type="EMBL" id="AUB60946.1"/>
    </source>
</evidence>
<keyword evidence="3" id="KW-0413">Isomerase</keyword>
<evidence type="ECO:0000313" key="5">
    <source>
        <dbReference type="Proteomes" id="UP000232631"/>
    </source>
</evidence>
<dbReference type="GeneID" id="35126793"/>
<gene>
    <name evidence="2" type="ORF">BK007_03635</name>
    <name evidence="3" type="ORF">BK009_09825</name>
    <name evidence="4" type="ORF">HG719_11250</name>
</gene>
<protein>
    <submittedName>
        <fullName evidence="4">Sugar phosphate isomerase/epimerase</fullName>
    </submittedName>
    <submittedName>
        <fullName evidence="3">Xylose isomerase</fullName>
    </submittedName>
</protein>
<dbReference type="InterPro" id="IPR013022">
    <property type="entry name" value="Xyl_isomerase-like_TIM-brl"/>
</dbReference>
<accession>A0A2H4VSA2</accession>
<dbReference type="OrthoDB" id="59344at2157"/>
<dbReference type="InterPro" id="IPR036237">
    <property type="entry name" value="Xyl_isomerase-like_sf"/>
</dbReference>
<evidence type="ECO:0000313" key="6">
    <source>
        <dbReference type="Proteomes" id="UP000232806"/>
    </source>
</evidence>
<dbReference type="Proteomes" id="UP000591058">
    <property type="component" value="Unassembled WGS sequence"/>
</dbReference>
<dbReference type="KEGG" id="msub:BK009_09825"/>
<evidence type="ECO:0000313" key="4">
    <source>
        <dbReference type="EMBL" id="NMO10382.1"/>
    </source>
</evidence>
<evidence type="ECO:0000313" key="2">
    <source>
        <dbReference type="EMBL" id="AUB55193.1"/>
    </source>
</evidence>
<reference evidence="4 7" key="2">
    <citation type="submission" date="2020-04" db="EMBL/GenBank/DDBJ databases">
        <title>Draft genome of Methanobacterium subterraneum isolated from animal feces.</title>
        <authorList>
            <person name="Ouboter H.T."/>
            <person name="Berger S."/>
            <person name="Gungor E."/>
            <person name="Jetten M.S.M."/>
            <person name="Welte C.U."/>
        </authorList>
    </citation>
    <scope>NUCLEOTIDE SEQUENCE [LARGE SCALE GENOMIC DNA]</scope>
    <source>
        <strain evidence="4">HO_2020</strain>
    </source>
</reference>
<feature type="domain" description="Xylose isomerase-like TIM barrel" evidence="1">
    <location>
        <begin position="21"/>
        <end position="218"/>
    </location>
</feature>
<dbReference type="EMBL" id="CP017766">
    <property type="protein sequence ID" value="AUB55193.1"/>
    <property type="molecule type" value="Genomic_DNA"/>
</dbReference>
<dbReference type="InterPro" id="IPR050312">
    <property type="entry name" value="IolE/XylAMocC-like"/>
</dbReference>
<dbReference type="PANTHER" id="PTHR12110">
    <property type="entry name" value="HYDROXYPYRUVATE ISOMERASE"/>
    <property type="match status" value="1"/>
</dbReference>
<dbReference type="RefSeq" id="WP_100905171.1">
    <property type="nucleotide sequence ID" value="NZ_CP017768.1"/>
</dbReference>
<name>A0A2H4VSA2_9EURY</name>
<proteinExistence type="predicted"/>
<dbReference type="Pfam" id="PF01261">
    <property type="entry name" value="AP_endonuc_2"/>
    <property type="match status" value="1"/>
</dbReference>
<dbReference type="GO" id="GO:0016853">
    <property type="term" value="F:isomerase activity"/>
    <property type="evidence" value="ECO:0007669"/>
    <property type="project" value="UniProtKB-KW"/>
</dbReference>
<evidence type="ECO:0000313" key="7">
    <source>
        <dbReference type="Proteomes" id="UP000591058"/>
    </source>
</evidence>
<dbReference type="Proteomes" id="UP000232631">
    <property type="component" value="Chromosome"/>
</dbReference>
<dbReference type="PANTHER" id="PTHR12110:SF21">
    <property type="entry name" value="XYLOSE ISOMERASE-LIKE TIM BARREL DOMAIN-CONTAINING PROTEIN"/>
    <property type="match status" value="1"/>
</dbReference>
<organism evidence="3 5">
    <name type="scientific">Methanobacterium subterraneum</name>
    <dbReference type="NCBI Taxonomy" id="59277"/>
    <lineage>
        <taxon>Archaea</taxon>
        <taxon>Methanobacteriati</taxon>
        <taxon>Methanobacteriota</taxon>
        <taxon>Methanomada group</taxon>
        <taxon>Methanobacteria</taxon>
        <taxon>Methanobacteriales</taxon>
        <taxon>Methanobacteriaceae</taxon>
        <taxon>Methanobacterium</taxon>
    </lineage>
</organism>
<dbReference type="Gene3D" id="3.20.20.150">
    <property type="entry name" value="Divalent-metal-dependent TIM barrel enzymes"/>
    <property type="match status" value="1"/>
</dbReference>
<sequence>MKIGFSTLALFMKSFEDFLDTATADGFDLVEILCEGPYWPRNILSQAEGLDVFASYDVDVFLHAPTIDLNPASMNQGIRDETLRQIKETLDLASKIGAEAITTHPGVIHRLEDRIREMGKHFAIETLKKANQYAEDLGVILSVENMPHRYAYFCNTAQEHSYFLDQCGCHATVDLGHANTTNHPGSFLKLEKIYYYHLSDNNGEKDQHVALGEGTLDLSLINGIERGIIELNNYDDVLKSRNLLLNLSK</sequence>
<evidence type="ECO:0000259" key="1">
    <source>
        <dbReference type="Pfam" id="PF01261"/>
    </source>
</evidence>
<dbReference type="SUPFAM" id="SSF51658">
    <property type="entry name" value="Xylose isomerase-like"/>
    <property type="match status" value="1"/>
</dbReference>
<reference evidence="5 6" key="1">
    <citation type="submission" date="2016-10" db="EMBL/GenBank/DDBJ databases">
        <title>Comparative genomics between deep and shallow subseafloor isolates.</title>
        <authorList>
            <person name="Ishii S."/>
            <person name="Miller J.R."/>
            <person name="Sutton G."/>
            <person name="Suzuki S."/>
            <person name="Methe B."/>
            <person name="Inagaki F."/>
            <person name="Imachi H."/>
        </authorList>
    </citation>
    <scope>NUCLEOTIDE SEQUENCE [LARGE SCALE GENOMIC DNA]</scope>
    <source>
        <strain evidence="3 5">A8p</strain>
        <strain evidence="2 6">MO-MB1</strain>
    </source>
</reference>